<dbReference type="PROSITE" id="PS50297">
    <property type="entry name" value="ANK_REP_REGION"/>
    <property type="match status" value="2"/>
</dbReference>
<dbReference type="EMBL" id="AFYH01063877">
    <property type="status" value="NOT_ANNOTATED_CDS"/>
    <property type="molecule type" value="Genomic_DNA"/>
</dbReference>
<dbReference type="EMBL" id="AFYH01063876">
    <property type="status" value="NOT_ANNOTATED_CDS"/>
    <property type="molecule type" value="Genomic_DNA"/>
</dbReference>
<dbReference type="GO" id="GO:0021915">
    <property type="term" value="P:neural tube development"/>
    <property type="evidence" value="ECO:0007669"/>
    <property type="project" value="Ensembl"/>
</dbReference>
<dbReference type="GeneTree" id="ENSGT00940000153737"/>
<dbReference type="HOGENOM" id="CLU_003863_0_0_1"/>
<comment type="subcellular location">
    <subcellularLocation>
        <location evidence="1">Nucleus</location>
    </subcellularLocation>
</comment>
<dbReference type="EMBL" id="AFYH01063879">
    <property type="status" value="NOT_ANNOTATED_CDS"/>
    <property type="molecule type" value="Genomic_DNA"/>
</dbReference>
<feature type="region of interest" description="Disordered" evidence="9">
    <location>
        <begin position="108"/>
        <end position="160"/>
    </location>
</feature>
<dbReference type="EMBL" id="AFYH01063875">
    <property type="status" value="NOT_ANNOTATED_CDS"/>
    <property type="molecule type" value="Genomic_DNA"/>
</dbReference>
<dbReference type="GO" id="GO:0060042">
    <property type="term" value="P:retina morphogenesis in camera-type eye"/>
    <property type="evidence" value="ECO:0007669"/>
    <property type="project" value="Ensembl"/>
</dbReference>
<evidence type="ECO:0000256" key="7">
    <source>
        <dbReference type="ARBA" id="ARBA00034703"/>
    </source>
</evidence>
<dbReference type="OrthoDB" id="3666223at2759"/>
<feature type="compositionally biased region" description="Low complexity" evidence="9">
    <location>
        <begin position="369"/>
        <end position="382"/>
    </location>
</feature>
<reference evidence="13" key="1">
    <citation type="submission" date="2011-08" db="EMBL/GenBank/DDBJ databases">
        <title>The draft genome of Latimeria chalumnae.</title>
        <authorList>
            <person name="Di Palma F."/>
            <person name="Alfoldi J."/>
            <person name="Johnson J."/>
            <person name="Berlin A."/>
            <person name="Gnerre S."/>
            <person name="Jaffe D."/>
            <person name="MacCallum I."/>
            <person name="Young S."/>
            <person name="Walker B.J."/>
            <person name="Lander E."/>
            <person name="Lindblad-Toh K."/>
        </authorList>
    </citation>
    <scope>NUCLEOTIDE SEQUENCE [LARGE SCALE GENOMIC DNA]</scope>
    <source>
        <strain evidence="13">Wild caught</strain>
    </source>
</reference>
<evidence type="ECO:0000256" key="6">
    <source>
        <dbReference type="ARBA" id="ARBA00023242"/>
    </source>
</evidence>
<dbReference type="FunCoup" id="H3AQD5">
    <property type="interactions" value="2405"/>
</dbReference>
<feature type="compositionally biased region" description="Basic and acidic residues" evidence="9">
    <location>
        <begin position="1028"/>
        <end position="1065"/>
    </location>
</feature>
<feature type="repeat" description="ANK" evidence="8">
    <location>
        <begin position="1555"/>
        <end position="1587"/>
    </location>
</feature>
<dbReference type="Bgee" id="ENSLACG00000010433">
    <property type="expression patterns" value="Expressed in post-anal tail muscle and 6 other cell types or tissues"/>
</dbReference>
<feature type="region of interest" description="Disordered" evidence="9">
    <location>
        <begin position="355"/>
        <end position="442"/>
    </location>
</feature>
<dbReference type="SUPFAM" id="SSF48403">
    <property type="entry name" value="Ankyrin repeat"/>
    <property type="match status" value="1"/>
</dbReference>
<dbReference type="EMBL" id="AFYH01063874">
    <property type="status" value="NOT_ANNOTATED_CDS"/>
    <property type="molecule type" value="Genomic_DNA"/>
</dbReference>
<dbReference type="CTD" id="54880"/>
<dbReference type="EMBL" id="AFYH01063878">
    <property type="status" value="NOT_ANNOTATED_CDS"/>
    <property type="molecule type" value="Genomic_DNA"/>
</dbReference>
<feature type="compositionally biased region" description="Basic and acidic residues" evidence="9">
    <location>
        <begin position="430"/>
        <end position="440"/>
    </location>
</feature>
<dbReference type="RefSeq" id="XP_005995317.1">
    <property type="nucleotide sequence ID" value="XM_005995255.3"/>
</dbReference>
<dbReference type="Gene3D" id="3.10.260.40">
    <property type="entry name" value="BCL-6 corepressor, PCGF1 binding domain"/>
    <property type="match status" value="1"/>
</dbReference>
<feature type="domain" description="BCL-6 corepressor PCGF1 binding" evidence="11">
    <location>
        <begin position="1658"/>
        <end position="1770"/>
    </location>
</feature>
<dbReference type="FunFam" id="1.25.40.20:FF:000032">
    <property type="entry name" value="BCL-6 corepressor isoform X1"/>
    <property type="match status" value="1"/>
</dbReference>
<dbReference type="PANTHER" id="PTHR24117:SF8">
    <property type="entry name" value="BCL-6 COREPRESSOR"/>
    <property type="match status" value="1"/>
</dbReference>
<dbReference type="GO" id="GO:1902254">
    <property type="term" value="P:negative regulation of intrinsic apoptotic signaling pathway by p53 class mediator"/>
    <property type="evidence" value="ECO:0007669"/>
    <property type="project" value="Ensembl"/>
</dbReference>
<feature type="compositionally biased region" description="Basic and acidic residues" evidence="9">
    <location>
        <begin position="1098"/>
        <end position="1108"/>
    </location>
</feature>
<gene>
    <name evidence="12" type="primary">BCOR</name>
</gene>
<dbReference type="GO" id="GO:0005634">
    <property type="term" value="C:nucleus"/>
    <property type="evidence" value="ECO:0007669"/>
    <property type="project" value="UniProtKB-SubCell"/>
</dbReference>
<keyword evidence="13" id="KW-1185">Reference proteome</keyword>
<keyword evidence="3" id="KW-0597">Phosphoprotein</keyword>
<organism evidence="12 13">
    <name type="scientific">Latimeria chalumnae</name>
    <name type="common">Coelacanth</name>
    <dbReference type="NCBI Taxonomy" id="7897"/>
    <lineage>
        <taxon>Eukaryota</taxon>
        <taxon>Metazoa</taxon>
        <taxon>Chordata</taxon>
        <taxon>Craniata</taxon>
        <taxon>Vertebrata</taxon>
        <taxon>Euteleostomi</taxon>
        <taxon>Coelacanthiformes</taxon>
        <taxon>Coelacanthidae</taxon>
        <taxon>Latimeria</taxon>
    </lineage>
</organism>
<evidence type="ECO:0000256" key="8">
    <source>
        <dbReference type="PROSITE-ProRule" id="PRU00023"/>
    </source>
</evidence>
<dbReference type="InterPro" id="IPR032365">
    <property type="entry name" value="PUFD"/>
</dbReference>
<dbReference type="InParanoid" id="H3AQD5"/>
<dbReference type="Pfam" id="PF15808">
    <property type="entry name" value="BCOR"/>
    <property type="match status" value="1"/>
</dbReference>
<dbReference type="SMART" id="SM00248">
    <property type="entry name" value="ANK"/>
    <property type="match status" value="3"/>
</dbReference>
<dbReference type="GO" id="GO:0003714">
    <property type="term" value="F:transcription corepressor activity"/>
    <property type="evidence" value="ECO:0007669"/>
    <property type="project" value="TreeGrafter"/>
</dbReference>
<keyword evidence="2" id="KW-1017">Isopeptide bond</keyword>
<dbReference type="PROSITE" id="PS50088">
    <property type="entry name" value="ANK_REPEAT"/>
    <property type="match status" value="2"/>
</dbReference>
<evidence type="ECO:0000256" key="2">
    <source>
        <dbReference type="ARBA" id="ARBA00022499"/>
    </source>
</evidence>
<reference evidence="12" key="2">
    <citation type="submission" date="2025-08" db="UniProtKB">
        <authorList>
            <consortium name="Ensembl"/>
        </authorList>
    </citation>
    <scope>IDENTIFICATION</scope>
</reference>
<feature type="compositionally biased region" description="Basic and acidic residues" evidence="9">
    <location>
        <begin position="1264"/>
        <end position="1297"/>
    </location>
</feature>
<dbReference type="STRING" id="7897.ENSLACP00000011856"/>
<evidence type="ECO:0000256" key="5">
    <source>
        <dbReference type="ARBA" id="ARBA00022843"/>
    </source>
</evidence>
<evidence type="ECO:0000259" key="10">
    <source>
        <dbReference type="Pfam" id="PF15808"/>
    </source>
</evidence>
<dbReference type="Ensembl" id="ENSLACT00000011947.2">
    <property type="protein sequence ID" value="ENSLACP00000011856.2"/>
    <property type="gene ID" value="ENSLACG00000010433.2"/>
</dbReference>
<dbReference type="OMA" id="CTEEKHP"/>
<feature type="compositionally biased region" description="Basic residues" evidence="9">
    <location>
        <begin position="1379"/>
        <end position="1388"/>
    </location>
</feature>
<dbReference type="InterPro" id="IPR047144">
    <property type="entry name" value="BCOR-like"/>
</dbReference>
<evidence type="ECO:0000256" key="4">
    <source>
        <dbReference type="ARBA" id="ARBA00022737"/>
    </source>
</evidence>
<evidence type="ECO:0000259" key="11">
    <source>
        <dbReference type="Pfam" id="PF16553"/>
    </source>
</evidence>
<feature type="repeat" description="ANK" evidence="8">
    <location>
        <begin position="1522"/>
        <end position="1554"/>
    </location>
</feature>
<name>H3AQD5_LATCH</name>
<evidence type="ECO:0000256" key="9">
    <source>
        <dbReference type="SAM" id="MobiDB-lite"/>
    </source>
</evidence>
<reference evidence="12" key="3">
    <citation type="submission" date="2025-09" db="UniProtKB">
        <authorList>
            <consortium name="Ensembl"/>
        </authorList>
    </citation>
    <scope>IDENTIFICATION</scope>
</reference>
<evidence type="ECO:0000256" key="3">
    <source>
        <dbReference type="ARBA" id="ARBA00022553"/>
    </source>
</evidence>
<keyword evidence="6" id="KW-0539">Nucleus</keyword>
<dbReference type="RefSeq" id="XP_005995318.1">
    <property type="nucleotide sequence ID" value="XM_005995256.3"/>
</dbReference>
<feature type="region of interest" description="Disordered" evidence="9">
    <location>
        <begin position="1028"/>
        <end position="1108"/>
    </location>
</feature>
<protein>
    <submittedName>
        <fullName evidence="12">BCL6 corepressor</fullName>
    </submittedName>
</protein>
<feature type="region of interest" description="Disordered" evidence="9">
    <location>
        <begin position="1638"/>
        <end position="1658"/>
    </location>
</feature>
<dbReference type="Pfam" id="PF16553">
    <property type="entry name" value="PUFD"/>
    <property type="match status" value="1"/>
</dbReference>
<feature type="domain" description="BCL-6 corepressor non-ankyrin-repeat" evidence="10">
    <location>
        <begin position="1217"/>
        <end position="1436"/>
    </location>
</feature>
<feature type="region of interest" description="Disordered" evidence="9">
    <location>
        <begin position="932"/>
        <end position="956"/>
    </location>
</feature>
<keyword evidence="4" id="KW-0677">Repeat</keyword>
<keyword evidence="8" id="KW-0040">ANK repeat</keyword>
<dbReference type="GO" id="GO:0000122">
    <property type="term" value="P:negative regulation of transcription by RNA polymerase II"/>
    <property type="evidence" value="ECO:0007669"/>
    <property type="project" value="TreeGrafter"/>
</dbReference>
<feature type="compositionally biased region" description="Polar residues" evidence="9">
    <location>
        <begin position="1308"/>
        <end position="1322"/>
    </location>
</feature>
<evidence type="ECO:0000313" key="13">
    <source>
        <dbReference type="Proteomes" id="UP000008672"/>
    </source>
</evidence>
<dbReference type="Pfam" id="PF12796">
    <property type="entry name" value="Ank_2"/>
    <property type="match status" value="1"/>
</dbReference>
<feature type="compositionally biased region" description="Polar residues" evidence="9">
    <location>
        <begin position="123"/>
        <end position="148"/>
    </location>
</feature>
<dbReference type="Gene3D" id="1.25.40.20">
    <property type="entry name" value="Ankyrin repeat-containing domain"/>
    <property type="match status" value="1"/>
</dbReference>
<dbReference type="PANTHER" id="PTHR24117">
    <property type="entry name" value="AGAP007537-PB"/>
    <property type="match status" value="1"/>
</dbReference>
<keyword evidence="5" id="KW-0832">Ubl conjugation</keyword>
<dbReference type="EMBL" id="AFYH01063873">
    <property type="status" value="NOT_ANNOTATED_CDS"/>
    <property type="molecule type" value="Genomic_DNA"/>
</dbReference>
<evidence type="ECO:0000256" key="1">
    <source>
        <dbReference type="ARBA" id="ARBA00004123"/>
    </source>
</evidence>
<proteinExistence type="inferred from homology"/>
<feature type="region of interest" description="Disordered" evidence="9">
    <location>
        <begin position="1260"/>
        <end position="1413"/>
    </location>
</feature>
<accession>H3AQD5</accession>
<dbReference type="InterPro" id="IPR038227">
    <property type="entry name" value="PUFD_som_sf"/>
</dbReference>
<dbReference type="InterPro" id="IPR036770">
    <property type="entry name" value="Ankyrin_rpt-contain_sf"/>
</dbReference>
<comment type="similarity">
    <text evidence="7">Belongs to the BCOR family.</text>
</comment>
<dbReference type="KEGG" id="lcm:102360652"/>
<dbReference type="eggNOG" id="ENOG502RZ5N">
    <property type="taxonomic scope" value="Eukaryota"/>
</dbReference>
<dbReference type="Proteomes" id="UP000008672">
    <property type="component" value="Unassembled WGS sequence"/>
</dbReference>
<sequence length="1779" mass="198678">MLSATPLYGNVHNWINNERIRMCGINENRKIQVNDGEAQKSRLEIREENHLNHSLVDAATAHRIDSIAALNMERNGLLREGLRVPNGIVYPGLRDLNSEKGREVTSAITGLGYGSDRNPETPFKSSPSETADNTNVSGKPQNGFSTIYKTPPGMQKPIATTGETLGLDRTSADKQTPLNINGANYLRVPWMSPYIEGTQGIYPFFEPPNKYSLNMYKTLLPQQPPYSLPQHLPYPPLCSTNNERFFYLPPSHYVTPHIPSSLASTMRIAPATPSPALSSLVHCPEKSLQWKMGASPGNHVDSHTLAQIYGNKQSRVPATKPTTNNIPADPTLLLHSPRSSARVHLLTPQIGENSSEFQKHLSQIPTPPSSVSNPNSYLNVSNEYSSPARLSSGKFSKPREGGENSGKTVGKNSMHDRRNNRSPPVLEKQTVTKDCVDKPLDLSSKVGFGETLNGESPKSDSVNKLAPIVTLTPCRPGNSSSLHGRDVPRDAVPSLGNGCSADRPEIISTSHSTWIVPGPSPADTQISKTMLWKNKTLERVIPQQRSSSCPRMGSSEGAINNVTGSMSIVGRPASASPSPNINADWPKTSRIGLESTTSVIQQTGQPSPSSGKHTNKGANHESVFKVSENGHTLSPVFTSHNEAFRSPPLPYHRSYLHYPVPESIPIGHLPLPGKGAVYPHPVLLPNGSLYPGHLAPKPSIPYSLSVSRGECRTYQDGLGMVHSVILPQLTLEGHEDDRSERRSRSHERLRYDESVSRNRTLEIPDLSPKINLGASVLSTEHSMKLHQSLKDQGKAFAKNDKMVCIDLEQTDQGTECEVNLQKNGAVQENITLNIVSHKHKNEKSYAETFVARENSNKRKDLQEAEICSLKQGHILSIQNLNKENISVCQSKDPEVPVFFDFSEGGQMTNRQAVTFCNAHFGEKEFGSENAETLDDHHQNNNCDGADDPEMSSRHSKPKASKLAKRIANSAGYVGDRFKFVTTELYADSSQLSREQRALQMEGLQEDSILCQPAAYCERAMMRFSELEMKEKESHTAAKDDENSKHNQTEWENLKGKNEKKPKPVTEEDTTADQNERDKSALDNRVNNQDGFLETSGDEESKTQKGKLEDCVLEKMSSFTSTLDKMGSQLTEDNSQSCPLGLGRKRKHSIVREPEENIHYEGYATEVNEEFVFKVKRKRHSTTDEWPEREMINTSTDHLEELNSNEVTNLKVCIELTGLHPKKQRHLQHLRELWEQQVLPERATSCKPIRHSRKDLAEDWQPEVTTKERKVKDWAEEKHTRKRSEVKSSRSWSEESLGRSDIGQGLLTPLSSPHQKNLSASTENVKKQTESNSTPASKAAAKRQKTKERRATDTTCTDEEEDFATTLTLPKCTEHEKPPGKRQCKTKHLTRQERRRSSLTGDDATDIESSEEKVTTARRFRRLLVPILDSDSSPTKPCDQKLYHCLQQTPSLLPVSRPSVLQIVSTPQETTTTRPMPPEARRLIVNKNAGETLLQRAARLGYEEVVLYCLENKVCDVNHRDNAGYCALHEACARGWLSIVQHLLEYGADVNCSAQDGTRPIHDAVENDHLEIVRLLLSYGADPTLATYSGRSILKMTHSEVMETFLTEYFADLHVRRDDDPSLYWDFYGSSVCEPNEESGFEVLANPPGPSDDEDDDPDDVFEFEFSDSPLLPCYNIQVSLSQGPRNWLLFCDVIKRLKMSTRTFRSHFPHLEVVTIAGAEFHRQVSLSQLSSTPEELQSFNPESKELLDLIEFTDELKALLGSSLEWLHPEDDFIAHGN</sequence>
<dbReference type="GeneID" id="102360652"/>
<dbReference type="InterPro" id="IPR031628">
    <property type="entry name" value="BCOR"/>
</dbReference>
<feature type="compositionally biased region" description="Polar residues" evidence="9">
    <location>
        <begin position="355"/>
        <end position="364"/>
    </location>
</feature>
<evidence type="ECO:0000313" key="12">
    <source>
        <dbReference type="Ensembl" id="ENSLACP00000011856.2"/>
    </source>
</evidence>
<dbReference type="InterPro" id="IPR002110">
    <property type="entry name" value="Ankyrin_rpt"/>
</dbReference>